<dbReference type="CDD" id="cd00063">
    <property type="entry name" value="FN3"/>
    <property type="match status" value="3"/>
</dbReference>
<feature type="domain" description="Fibronectin type-III" evidence="3">
    <location>
        <begin position="2043"/>
        <end position="2147"/>
    </location>
</feature>
<keyword evidence="2" id="KW-0732">Signal</keyword>
<keyword evidence="1" id="KW-0677">Repeat</keyword>
<dbReference type="Pfam" id="PF00041">
    <property type="entry name" value="fn3"/>
    <property type="match status" value="1"/>
</dbReference>
<dbReference type="RefSeq" id="XP_012197956.1">
    <property type="nucleotide sequence ID" value="XM_012342566.1"/>
</dbReference>
<sequence length="5297" mass="545311">MAWSLVVLWLFLAPCSEAAVFYPEDVPSVPSNVYAYAENTSALRVQVLPPYGILPLGSNGEPVLAYQVDVAARIPDVQTFTIASNDGPIASGAYRLSFTNAHGSYATPNCLGWNATADQVSLALNELPNIDGVSVTQSAFGAAPHGFIYTISFTGPILVNGPQPNVLVGSVCTPFLPASSLVSLSGARVTPGTLGFVPEVWQLMTTTSGDGLSGTMDLSIGFQGDWVALPAVTISVDAGSRVGVTAVGSSLKGLVSRGDVVRINGQRFRIHASAPFTDVHVPLDAKHILGANNVPVYVYDTAIGQVAVTQGSATVATSTDLTFKVAVGDDIQIGGHEFSVNAITTSTLTLGDIANELVAAPWTLASSNEATVLRRKKVTVRADATPLEMQALLSSLPGLGTATVSRVGPSRQMGYVWSITLSSLGPTSCPTSPCLRVDPLLTDEYGGACAGCAATLAPAPGSVGVLPDFSTLLSSTVLGGAVFEVQSITTSATAGPIGGYFYIKFGSYYTSTGSQGALIKYNELAVDVQTKLQALPTIGSVNVSRTAVGLGFQWLVTFTSNMGHLPLLSVTGNFLSGAGATITVAEVTSGVPAMFETVLSGVPNAAPLALRARAQNGIGWSPGSNLLQAYGQGTLPLQAYTQRPPNAPRISTILPVSFSQLQVTFVPPTDSGGTPITNYEIEATTDASFGTPMVVAIDVYHPVPNDVQGTFQLSYGSQVSQRLPVDAAASVFAAALNRLPNMRPVTASRLIFVLGGRLATDAVSAFSPPLGRLTLGAPLTSVQVALLQVGTVVAVNQVLFTITSTPLVGDSVVAVTPNVLGTGSLGSGMYALFAVDTAGSRRGPLGYQWRVTFPQASLSDNRVSSIDVTTAQGLKVVSSLSSVASGAAIAVPAVAVLTPPTFPAHYSSFVLSASSNCNTFVVGPSSGTQILQLFAPTSISAGAYQLQLDASTTACIAFNADAQSLKALLMALPNVGHVSVEKIDVFKQVLLPGSQAAAVTGYSSSTGLLTVVSTGAPGLTTDQAAALPVGALLRVQKNAGDALQDQCTFTVSTAPAAQATTIAVALYDPSTPCATFAGESRTLRVFDLPTYKIVFRGDYPTGAWPTLRVVSAGSGTCAAWAPAVAVKSRVRTLQYEGPCASGSPAIQTLIADADSPLGGTFTLLYRGQVSAPLSVRATTATAVAAAMQAMVNGPVTVTTVRHRTYGRAWQVTFAPTITDAIDNIVVDDAFLTGTNAVMQSFPVVEFTSTSVLNSLSGDWTIALDDTETTPIGVAATMNKVVAELEKLYNVNVAMALTNVPSDPSQIGYTTLALSVTATASAIDPSLYVAAGDVIRFNGETHTIASVSCADIVLAADAGGSGTFTASAGTLLRSTTSAPGFISTYTAVITVVSATAGSSSLVVSAGNGIVNNDVISIAAYAGAAVVASTPATPVYRNRFISTTDLSPTVLTGDYVWYTWPDGTWSEYVVTSVGVNWIQFTGVLKAPIVQGTLTIGAGGFRYPIVFKSLYGNLASIDALPGLNWAGLDARLRTTRPYFVPPNTITLGNPSMVQTITLSAASVAAIGTGATYTLSFMGETTTALPWSATTTTIATALQALSVVDGVTVQSTAVGVGYVHTITFWGTTYNRRTLPPLSAAFTVGTGGNVAEVSITQFTTRRGSPDTASGPWYKALAAGATYALRMSATNAAGFGAVSAVVTASTAMTAVLPSPPRGVTFDIAHGATWLDVRYHPPMYHGGAPIFMYNIEYTSDPSFTNVGVDGGTITVRQQFEIQQVATSFRSAGGQGGTFTLAFGGQVTAPLPHACSAAQMTSALVLLTGNANVPGTPIVVSRFGLGWGTAWKITFMANLGDLALLRADSSMLTGDLAHVQVTEIQRGTRDLTAGAFTYDVQDIYTSASSPVAGSFVVSFDGVWTAPISVLASALEMQNALQATSSIHTAKVSKTILSSALNTACWSVTFAHIKNNIVSGSGNIFPMQIVTATLTGTQASVAVAKKVHGTNPLALRVSGLTPGTKYFARVMAYNTVGYGSPTMPFAQGIPRTQPSAPSSVTTTVSSATALGVTWSPPLATGGAPVDAYRIEWFRTAGQPVVQTITTSALRGLPEIQQVTSVASSPSLGGNFKLLFRGKSTSNIAWNAPATGVGSVQSLLQLVPGVGSVTVTSATSMRAVPGLYVILSTTTTATAQLPTTDVTTCCGFAVGNAITIGGQPYTIAALAGTTITLTVLGQAVTTTVPVPVFVSANGFTWTITFGDMHVGDVPPLVVMPSDNWGGTSAGIFVTTVQNGLVPIGGTFRLTVPLTVNGAVMSKQTDPLPFNVSAAELQSSLQALDTVSSVVVSQSPNGYGRNWFVTFVNEVANDVLPMVADGSGLTGASAAISVAITSPGVQPTYYCESRGTVGTCQQLVASAAQATVVPQLTTGVPYLTLVRARNSEGWSPGAWGLPQYVTPRGISSAPTDVQLLVLSNTLLKVIWSPPTNLGGTSVVSYTVQWDTDVGFSAVTSPGFDYFYVMTVSPSATGPFYYNIPIAMQVPIFARVAATNDRGTSDWATTVPSSVLPQNVRPGPPTSPTLTVVSSAGYLVSWKAPSTALPVFGGSGGIPITQYMVEWDVSSTFDSPAAFAMVSGTTLQYVIGGENVLTGVVSSVLTPGGTYFVRVSAFNGLGAGPVAATSPPSAILSNQLPSTPGSLQLTDVSATSVLASWQTPTFDGGLPLQSYALMYDDNSSYLSGHATTVSVPIVREMQALWVSTDPVSETQYIEATVQVTNERQTVRTTVTGVDEVQTISTSCADVVDEVQTITTSATDRNEVQHIVLDATVINEVQGVRTSLTSAPEIQTVVVGTTRVNEVQSFSITFAGITAHAGITGGLVVSLDTTLCFFCAQKMTAQTVDVTTAVTSTSDTTAASDFVTALEGLSNVDVVEVTRVSTPDATNNLLTLDFTITFTGVGVAGNIPAIQLQSTLGPLQSAVPTQTTETQAGSNPVYSPGSVFRLFYTCEQYSDPAVTTGAFPGVSAACQPTAPPLCPTCATAFDGTTISVDVDLTTVVAVGSVLQIGPCVFGISARTATTLTVDTSNVGRYCTTFSGATSAVYVAKVLSPISNLVMRQGAGGTQYPEVDTAVATQFLNSLGKAVSVVATPVVSLAFVGTSYAISFVSNTGTIPLLTCDATNIVVSSGTPTCTVTRTSIGSMMHGTFTLSLTRASDSVLFTTPAIPFDATPATLKQLLQGVGAVSEWVWGSVSVTRSVYPPAPTRWSGGYAWTITFLSRGWNVPKMTFTSSLGNAIGATPAPVVAIEDATSLLTPSLGSVDGNQISGSFKLSYNGVVTAAACVLGTNTDAGNILVGPTVQDTAFETYLKAQFGWTSVSVYRSLPTRAFGFTWSITYNDANTGGNVPLIQVVSPSFVGTGVSITTDEVVAGNQLSGTFQLTFNGQTTGPISHAASVQEVATQLNNLNSIQPSRVTVSRVGPFGPTSGVLNAATQVGGYQWFITFTSSTWKDPTSDHTVYTPGNWLGPPAAWTDVWETGYSKAWGRHVGPLTAMGLQLSCLAQGLTDTANGGSPTCVVGTSQPGVGPLKGSFTLQLDTTSSLYMSKNEIATSAPIAHNAWASAAQSQSSGQSVQEILQAMTNIGTVAVTRSAVNVLTGGYTWTITFLYDKEPCAQHDSINNLCNAPGNVPPLAVATNSLVASTPAIAICDQSTNPCGVAVDGVILRSSFSVFKVTGDPGVESRFALAATCEGATPGSTCATIVGDQFYLAGYASCVFTVATVTPTFLDVVDQVCVPMAGGLTAGPFALSMVLPWNAQESAVARVLRAASATALETGIWANGRVTSVTRTVIGQYGAMSWLIRFVSNPGNTPPGAGNVAPLTVSFLAAPTCVCQVTVTETQAGSAPLGGAFTIDYHSTFGPRTISFRETADRLERKLNEMNTLGRVRVTQFPIPSVGLGCLTTACAGGWDDVAVSNDGTRGGALTVSYPALTGAQSAVNVITVTDGNGPITGAFMLSYAGAETPPIPYAASAPILEQAIEALPSMSYVPATNDVLSVYRIPLAVATIAQDSSVATISGVDITQYFAPGDLIRFGPPPSANTLVGSNGDTPVTGVVASSTVTVARSSPSLATPTSLSTTLFPGDQVRLSGGIYTVARTGIEIQTLTVALPTASWTPTNVATVNFYKLTLAYQGASATSACLPAQTATLATVLNGLVTMIDPTRSGSSITVTQSPATVVGGNTQIVYTIYFGGAVVFGDVALLTATTATCAALAGGTATAATVLNGGRMAHQRVTLSTDSGYVVDPTGYYKLSLGSVATTCIKWGDTSAAIQDQVNAAWPDTVLVSAHGSGTSTTELQQLVLASNAPVVNGANGYFRLALTNNGATATTSCLNYGLSATALQTALNGLSNVMSGHIVVTSSGDGSAASGYGFQYTIAYNGNLRVGLSNVLGNVAPLVVFSMGTGACSPVTSGLPSIYVQTLRDGTPAYAYDFYFVGSSYSYVAPITITDEATCTNGWSTVGGSSRRIEASVVDGGGNYAIQRIVVADATAPIAGTPSFKIGFLGQTTGTCVDYNAAASAVQTALNTLSTIGADGVVVNRDIDPVGAPNGFVFTVTFTAPALSGTLPLLVVDTLGCTAFAATSSVTVVSVYAGGTADNRLALSTPYTGDAVGAVVLYGVSQTFSVLNEQFAVFQIVVSNPNGNIAPSGTYDLTLGSTTTTVSWKATEAELEIAFATLTGAASGVTVTVRTDPILSPNGYLYTVYCLGSLVMGNIGPPTESNLQNFGTGTVTVTTIRAGSNTNLLAASTVPLATVASAAVPATYIGSRGANLAVYKVNGFQWSLRFAEMIGDVAPLGVDSTGVTGAVTVFDNFVQGSPSNNYSVTNLQPGNEYYMRVAATTAIGSSPWSASTSIIPSAVPPPPVNVQTGLDLFVSEVQRVKTAARHVLEVQSVTTSAAMISEVQTLTVTTNPCGSSTCVVGAIAFRQPTVQVITIAASATITAGQFQLVYTDTVSNNIGALTQQPYPTAAINWNAQASDVAAALVATGALVASDIVVTRTGDGTVSSNYGYTFSVTFVSLNVAGQVAPMQILETPAASVPCTAFATLGGAPYSLRQSQNLESAMGTNTAVQRLVVQSAAVLYKGGFTLSFSFAGGTGSTACLPFNIAAADLEAALELLPNIDEVLVVQSLDPVVAPNGAIYDIFFHGHGVSRYVPGQPVPALVVATGCTPFQTLVNNVLTATTASVAITYTHPNDFTSGFLQRRPLQRVCFKPTLHVSQSVAPTCTSRRLSAMPKAARSGRSCSTRAAATCRSGFALPTPPFAP</sequence>
<name>A0A067CX28_SAPPC</name>
<feature type="signal peptide" evidence="2">
    <location>
        <begin position="1"/>
        <end position="18"/>
    </location>
</feature>
<dbReference type="Proteomes" id="UP000030745">
    <property type="component" value="Unassembled WGS sequence"/>
</dbReference>
<accession>A0A067CX28</accession>
<reference evidence="4 5" key="1">
    <citation type="journal article" date="2013" name="PLoS Genet.">
        <title>Distinctive expansion of potential virulence genes in the genome of the oomycete fish pathogen Saprolegnia parasitica.</title>
        <authorList>
            <person name="Jiang R.H."/>
            <person name="de Bruijn I."/>
            <person name="Haas B.J."/>
            <person name="Belmonte R."/>
            <person name="Lobach L."/>
            <person name="Christie J."/>
            <person name="van den Ackerveken G."/>
            <person name="Bottin A."/>
            <person name="Bulone V."/>
            <person name="Diaz-Moreno S.M."/>
            <person name="Dumas B."/>
            <person name="Fan L."/>
            <person name="Gaulin E."/>
            <person name="Govers F."/>
            <person name="Grenville-Briggs L.J."/>
            <person name="Horner N.R."/>
            <person name="Levin J.Z."/>
            <person name="Mammella M."/>
            <person name="Meijer H.J."/>
            <person name="Morris P."/>
            <person name="Nusbaum C."/>
            <person name="Oome S."/>
            <person name="Phillips A.J."/>
            <person name="van Rooyen D."/>
            <person name="Rzeszutek E."/>
            <person name="Saraiva M."/>
            <person name="Secombes C.J."/>
            <person name="Seidl M.F."/>
            <person name="Snel B."/>
            <person name="Stassen J.H."/>
            <person name="Sykes S."/>
            <person name="Tripathy S."/>
            <person name="van den Berg H."/>
            <person name="Vega-Arreguin J.C."/>
            <person name="Wawra S."/>
            <person name="Young S.K."/>
            <person name="Zeng Q."/>
            <person name="Dieguez-Uribeondo J."/>
            <person name="Russ C."/>
            <person name="Tyler B.M."/>
            <person name="van West P."/>
        </authorList>
    </citation>
    <scope>NUCLEOTIDE SEQUENCE [LARGE SCALE GENOMIC DNA]</scope>
    <source>
        <strain evidence="4 5">CBS 223.65</strain>
    </source>
</reference>
<dbReference type="SUPFAM" id="SSF49265">
    <property type="entry name" value="Fibronectin type III"/>
    <property type="match status" value="6"/>
</dbReference>
<dbReference type="InterPro" id="IPR036116">
    <property type="entry name" value="FN3_sf"/>
</dbReference>
<dbReference type="KEGG" id="spar:SPRG_03974"/>
<dbReference type="STRING" id="695850.A0A067CX28"/>
<feature type="chain" id="PRO_5001635043" description="Fibronectin type-III domain-containing protein" evidence="2">
    <location>
        <begin position="19"/>
        <end position="5297"/>
    </location>
</feature>
<dbReference type="Gene3D" id="2.60.40.10">
    <property type="entry name" value="Immunoglobulins"/>
    <property type="match status" value="6"/>
</dbReference>
<protein>
    <recommendedName>
        <fullName evidence="3">Fibronectin type-III domain-containing protein</fullName>
    </recommendedName>
</protein>
<proteinExistence type="predicted"/>
<dbReference type="InterPro" id="IPR050964">
    <property type="entry name" value="Striated_Muscle_Regulatory"/>
</dbReference>
<dbReference type="InterPro" id="IPR003961">
    <property type="entry name" value="FN3_dom"/>
</dbReference>
<dbReference type="OMA" id="WTITFID"/>
<evidence type="ECO:0000313" key="4">
    <source>
        <dbReference type="EMBL" id="KDO31357.1"/>
    </source>
</evidence>
<dbReference type="SMART" id="SM00060">
    <property type="entry name" value="FN3"/>
    <property type="match status" value="7"/>
</dbReference>
<dbReference type="PROSITE" id="PS50853">
    <property type="entry name" value="FN3"/>
    <property type="match status" value="3"/>
</dbReference>
<dbReference type="GeneID" id="24126449"/>
<organism evidence="4 5">
    <name type="scientific">Saprolegnia parasitica (strain CBS 223.65)</name>
    <dbReference type="NCBI Taxonomy" id="695850"/>
    <lineage>
        <taxon>Eukaryota</taxon>
        <taxon>Sar</taxon>
        <taxon>Stramenopiles</taxon>
        <taxon>Oomycota</taxon>
        <taxon>Saprolegniomycetes</taxon>
        <taxon>Saprolegniales</taxon>
        <taxon>Saprolegniaceae</taxon>
        <taxon>Saprolegnia</taxon>
    </lineage>
</organism>
<gene>
    <name evidence="4" type="ORF">SPRG_03974</name>
</gene>
<evidence type="ECO:0000256" key="2">
    <source>
        <dbReference type="SAM" id="SignalP"/>
    </source>
</evidence>
<evidence type="ECO:0000259" key="3">
    <source>
        <dbReference type="PROSITE" id="PS50853"/>
    </source>
</evidence>
<feature type="domain" description="Fibronectin type-III" evidence="3">
    <location>
        <begin position="2560"/>
        <end position="2679"/>
    </location>
</feature>
<dbReference type="EMBL" id="KK583198">
    <property type="protein sequence ID" value="KDO31357.1"/>
    <property type="molecule type" value="Genomic_DNA"/>
</dbReference>
<keyword evidence="5" id="KW-1185">Reference proteome</keyword>
<dbReference type="InterPro" id="IPR013783">
    <property type="entry name" value="Ig-like_fold"/>
</dbReference>
<feature type="domain" description="Fibronectin type-III" evidence="3">
    <location>
        <begin position="2450"/>
        <end position="2554"/>
    </location>
</feature>
<evidence type="ECO:0000256" key="1">
    <source>
        <dbReference type="ARBA" id="ARBA00022737"/>
    </source>
</evidence>
<dbReference type="PANTHER" id="PTHR13817">
    <property type="entry name" value="TITIN"/>
    <property type="match status" value="1"/>
</dbReference>
<dbReference type="VEuPathDB" id="FungiDB:SPRG_03974"/>
<dbReference type="PANTHER" id="PTHR13817:SF73">
    <property type="entry name" value="FIBRONECTIN TYPE-III DOMAIN-CONTAINING PROTEIN"/>
    <property type="match status" value="1"/>
</dbReference>
<evidence type="ECO:0000313" key="5">
    <source>
        <dbReference type="Proteomes" id="UP000030745"/>
    </source>
</evidence>
<dbReference type="OrthoDB" id="114660at2759"/>